<name>W9WIV5_9EURO</name>
<accession>W9WIV5</accession>
<dbReference type="GeneID" id="19193876"/>
<organism evidence="1 2">
    <name type="scientific">Cladophialophora psammophila CBS 110553</name>
    <dbReference type="NCBI Taxonomy" id="1182543"/>
    <lineage>
        <taxon>Eukaryota</taxon>
        <taxon>Fungi</taxon>
        <taxon>Dikarya</taxon>
        <taxon>Ascomycota</taxon>
        <taxon>Pezizomycotina</taxon>
        <taxon>Eurotiomycetes</taxon>
        <taxon>Chaetothyriomycetidae</taxon>
        <taxon>Chaetothyriales</taxon>
        <taxon>Herpotrichiellaceae</taxon>
        <taxon>Cladophialophora</taxon>
    </lineage>
</organism>
<evidence type="ECO:0000313" key="1">
    <source>
        <dbReference type="EMBL" id="EXJ67833.1"/>
    </source>
</evidence>
<dbReference type="HOGENOM" id="CLU_2605845_0_0_1"/>
<dbReference type="AlphaFoldDB" id="W9WIV5"/>
<dbReference type="EMBL" id="AMGX01000015">
    <property type="protein sequence ID" value="EXJ67833.1"/>
    <property type="molecule type" value="Genomic_DNA"/>
</dbReference>
<evidence type="ECO:0000313" key="2">
    <source>
        <dbReference type="Proteomes" id="UP000019471"/>
    </source>
</evidence>
<protein>
    <submittedName>
        <fullName evidence="1">Uncharacterized protein</fullName>
    </submittedName>
</protein>
<sequence>MTFGESEPIARDHKMGNRYISFPLTLAMNTRSFAKEILPWDTRQPLRCRVKVKWSMKVSFSTTRDNSGAKFDTDRVILK</sequence>
<gene>
    <name evidence="1" type="ORF">A1O5_09179</name>
</gene>
<comment type="caution">
    <text evidence="1">The sequence shown here is derived from an EMBL/GenBank/DDBJ whole genome shotgun (WGS) entry which is preliminary data.</text>
</comment>
<dbReference type="Proteomes" id="UP000019471">
    <property type="component" value="Unassembled WGS sequence"/>
</dbReference>
<dbReference type="RefSeq" id="XP_007747949.1">
    <property type="nucleotide sequence ID" value="XM_007749759.1"/>
</dbReference>
<keyword evidence="2" id="KW-1185">Reference proteome</keyword>
<reference evidence="1 2" key="1">
    <citation type="submission" date="2013-03" db="EMBL/GenBank/DDBJ databases">
        <title>The Genome Sequence of Cladophialophora psammophila CBS 110553.</title>
        <authorList>
            <consortium name="The Broad Institute Genomics Platform"/>
            <person name="Cuomo C."/>
            <person name="de Hoog S."/>
            <person name="Gorbushina A."/>
            <person name="Walker B."/>
            <person name="Young S.K."/>
            <person name="Zeng Q."/>
            <person name="Gargeya S."/>
            <person name="Fitzgerald M."/>
            <person name="Haas B."/>
            <person name="Abouelleil A."/>
            <person name="Allen A.W."/>
            <person name="Alvarado L."/>
            <person name="Arachchi H.M."/>
            <person name="Berlin A.M."/>
            <person name="Chapman S.B."/>
            <person name="Gainer-Dewar J."/>
            <person name="Goldberg J."/>
            <person name="Griggs A."/>
            <person name="Gujja S."/>
            <person name="Hansen M."/>
            <person name="Howarth C."/>
            <person name="Imamovic A."/>
            <person name="Ireland A."/>
            <person name="Larimer J."/>
            <person name="McCowan C."/>
            <person name="Murphy C."/>
            <person name="Pearson M."/>
            <person name="Poon T.W."/>
            <person name="Priest M."/>
            <person name="Roberts A."/>
            <person name="Saif S."/>
            <person name="Shea T."/>
            <person name="Sisk P."/>
            <person name="Sykes S."/>
            <person name="Wortman J."/>
            <person name="Nusbaum C."/>
            <person name="Birren B."/>
        </authorList>
    </citation>
    <scope>NUCLEOTIDE SEQUENCE [LARGE SCALE GENOMIC DNA]</scope>
    <source>
        <strain evidence="1 2">CBS 110553</strain>
    </source>
</reference>
<proteinExistence type="predicted"/>